<accession>A0A8T0MUF4</accession>
<proteinExistence type="predicted"/>
<gene>
    <name evidence="2" type="ORF">PVAP13_9NG578814</name>
</gene>
<dbReference type="AlphaFoldDB" id="A0A8T0MUF4"/>
<feature type="compositionally biased region" description="Basic and acidic residues" evidence="1">
    <location>
        <begin position="183"/>
        <end position="194"/>
    </location>
</feature>
<feature type="compositionally biased region" description="Basic residues" evidence="1">
    <location>
        <begin position="49"/>
        <end position="61"/>
    </location>
</feature>
<feature type="compositionally biased region" description="Basic and acidic residues" evidence="1">
    <location>
        <begin position="152"/>
        <end position="162"/>
    </location>
</feature>
<name>A0A8T0MUF4_PANVG</name>
<evidence type="ECO:0000256" key="1">
    <source>
        <dbReference type="SAM" id="MobiDB-lite"/>
    </source>
</evidence>
<feature type="region of interest" description="Disordered" evidence="1">
    <location>
        <begin position="1"/>
        <end position="194"/>
    </location>
</feature>
<organism evidence="2 3">
    <name type="scientific">Panicum virgatum</name>
    <name type="common">Blackwell switchgrass</name>
    <dbReference type="NCBI Taxonomy" id="38727"/>
    <lineage>
        <taxon>Eukaryota</taxon>
        <taxon>Viridiplantae</taxon>
        <taxon>Streptophyta</taxon>
        <taxon>Embryophyta</taxon>
        <taxon>Tracheophyta</taxon>
        <taxon>Spermatophyta</taxon>
        <taxon>Magnoliopsida</taxon>
        <taxon>Liliopsida</taxon>
        <taxon>Poales</taxon>
        <taxon>Poaceae</taxon>
        <taxon>PACMAD clade</taxon>
        <taxon>Panicoideae</taxon>
        <taxon>Panicodae</taxon>
        <taxon>Paniceae</taxon>
        <taxon>Panicinae</taxon>
        <taxon>Panicum</taxon>
        <taxon>Panicum sect. Hiantes</taxon>
    </lineage>
</organism>
<dbReference type="Proteomes" id="UP000823388">
    <property type="component" value="Chromosome 9N"/>
</dbReference>
<sequence>MLLQSAPFPHRPCRRAPPPLSQITGKRRPHHRRHEHRPPSLSAGECRPSHRRSRPQHRPRHPGPPTSAAHACPWPPPSADPAVERWPCHCRPGPPPSTAAAIPGCRRAPPPPSPSQVVVERRPRPRCLRSPPSSSLAIPGRRRAPASPSPTAERRPRMEEPTHSLGVVAAPAAVQTRTIGSKRRGEEVENKIRK</sequence>
<feature type="compositionally biased region" description="Basic residues" evidence="1">
    <location>
        <begin position="25"/>
        <end position="36"/>
    </location>
</feature>
<dbReference type="EMBL" id="CM029054">
    <property type="protein sequence ID" value="KAG2540665.1"/>
    <property type="molecule type" value="Genomic_DNA"/>
</dbReference>
<reference evidence="2" key="1">
    <citation type="submission" date="2020-05" db="EMBL/GenBank/DDBJ databases">
        <title>WGS assembly of Panicum virgatum.</title>
        <authorList>
            <person name="Lovell J.T."/>
            <person name="Jenkins J."/>
            <person name="Shu S."/>
            <person name="Juenger T.E."/>
            <person name="Schmutz J."/>
        </authorList>
    </citation>
    <scope>NUCLEOTIDE SEQUENCE</scope>
    <source>
        <strain evidence="2">AP13</strain>
    </source>
</reference>
<comment type="caution">
    <text evidence="2">The sequence shown here is derived from an EMBL/GenBank/DDBJ whole genome shotgun (WGS) entry which is preliminary data.</text>
</comment>
<evidence type="ECO:0000313" key="2">
    <source>
        <dbReference type="EMBL" id="KAG2540665.1"/>
    </source>
</evidence>
<keyword evidence="3" id="KW-1185">Reference proteome</keyword>
<feature type="compositionally biased region" description="Low complexity" evidence="1">
    <location>
        <begin position="128"/>
        <end position="151"/>
    </location>
</feature>
<protein>
    <submittedName>
        <fullName evidence="2">Uncharacterized protein</fullName>
    </submittedName>
</protein>
<evidence type="ECO:0000313" key="3">
    <source>
        <dbReference type="Proteomes" id="UP000823388"/>
    </source>
</evidence>